<name>A0ACC2MA64_PERAE</name>
<protein>
    <submittedName>
        <fullName evidence="1">Uncharacterized protein</fullName>
    </submittedName>
</protein>
<reference evidence="1 2" key="1">
    <citation type="journal article" date="2022" name="Hortic Res">
        <title>A haplotype resolved chromosomal level avocado genome allows analysis of novel avocado genes.</title>
        <authorList>
            <person name="Nath O."/>
            <person name="Fletcher S.J."/>
            <person name="Hayward A."/>
            <person name="Shaw L.M."/>
            <person name="Masouleh A.K."/>
            <person name="Furtado A."/>
            <person name="Henry R.J."/>
            <person name="Mitter N."/>
        </authorList>
    </citation>
    <scope>NUCLEOTIDE SEQUENCE [LARGE SCALE GENOMIC DNA]</scope>
    <source>
        <strain evidence="2">cv. Hass</strain>
    </source>
</reference>
<keyword evidence="2" id="KW-1185">Reference proteome</keyword>
<gene>
    <name evidence="1" type="ORF">MRB53_004295</name>
</gene>
<accession>A0ACC2MA64</accession>
<dbReference type="Proteomes" id="UP001234297">
    <property type="component" value="Chromosome 2"/>
</dbReference>
<organism evidence="1 2">
    <name type="scientific">Persea americana</name>
    <name type="common">Avocado</name>
    <dbReference type="NCBI Taxonomy" id="3435"/>
    <lineage>
        <taxon>Eukaryota</taxon>
        <taxon>Viridiplantae</taxon>
        <taxon>Streptophyta</taxon>
        <taxon>Embryophyta</taxon>
        <taxon>Tracheophyta</taxon>
        <taxon>Spermatophyta</taxon>
        <taxon>Magnoliopsida</taxon>
        <taxon>Magnoliidae</taxon>
        <taxon>Laurales</taxon>
        <taxon>Lauraceae</taxon>
        <taxon>Persea</taxon>
    </lineage>
</organism>
<comment type="caution">
    <text evidence="1">The sequence shown here is derived from an EMBL/GenBank/DDBJ whole genome shotgun (WGS) entry which is preliminary data.</text>
</comment>
<dbReference type="EMBL" id="CM056810">
    <property type="protein sequence ID" value="KAJ8642547.1"/>
    <property type="molecule type" value="Genomic_DNA"/>
</dbReference>
<evidence type="ECO:0000313" key="1">
    <source>
        <dbReference type="EMBL" id="KAJ8642547.1"/>
    </source>
</evidence>
<evidence type="ECO:0000313" key="2">
    <source>
        <dbReference type="Proteomes" id="UP001234297"/>
    </source>
</evidence>
<proteinExistence type="predicted"/>
<sequence>MEKQGPNFSVSGVVRSPVSLEPTSDALPFKTNANIRRMATIPPEDPANSMYPVRVKPCEPTIKKVQDVDSHDQEEKQPRQPEN</sequence>